<organism evidence="1">
    <name type="scientific">Geladintestivirus 5</name>
    <dbReference type="NCBI Taxonomy" id="3233137"/>
    <lineage>
        <taxon>Viruses</taxon>
        <taxon>Duplodnaviria</taxon>
        <taxon>Heunggongvirae</taxon>
        <taxon>Uroviricota</taxon>
        <taxon>Caudoviricetes</taxon>
        <taxon>Crassvirales</taxon>
    </lineage>
</organism>
<protein>
    <submittedName>
        <fullName evidence="1">Uncharacterized protein</fullName>
    </submittedName>
</protein>
<dbReference type="EMBL" id="PP965495">
    <property type="protein sequence ID" value="XCO00154.1"/>
    <property type="molecule type" value="Genomic_DNA"/>
</dbReference>
<sequence>MKENKIVKEKMKEKNVELCESEAMYQNPWG</sequence>
<evidence type="ECO:0000313" key="1">
    <source>
        <dbReference type="EMBL" id="XCO00154.1"/>
    </source>
</evidence>
<reference evidence="1" key="1">
    <citation type="submission" date="2024-06" db="EMBL/GenBank/DDBJ databases">
        <title>Intestivirid acquisition increases across infancy in a wild primate population.</title>
        <authorList>
            <person name="Schneider-Creas I.A."/>
            <person name="Moya I.L."/>
            <person name="Chiou K.L."/>
            <person name="Baniel A."/>
            <person name="Azanaw Haile A."/>
            <person name="Kebede F."/>
            <person name="Abebe B."/>
            <person name="Snyder-Mackler N."/>
            <person name="Varsani A."/>
        </authorList>
    </citation>
    <scope>NUCLEOTIDE SEQUENCE</scope>
    <source>
        <strain evidence="1">Int_RNL_2018_1252_VOL</strain>
    </source>
</reference>
<accession>A0AAU8MG70</accession>
<proteinExistence type="predicted"/>
<name>A0AAU8MG70_9CAUD</name>